<keyword evidence="15" id="KW-1185">Reference proteome</keyword>
<evidence type="ECO:0000313" key="15">
    <source>
        <dbReference type="Proteomes" id="UP000249239"/>
    </source>
</evidence>
<feature type="binding site" evidence="12">
    <location>
        <position position="410"/>
    </location>
    <ligand>
        <name>[4Fe-4S] cluster</name>
        <dbReference type="ChEBI" id="CHEBI:49883"/>
    </ligand>
</feature>
<accession>A0A2W7NGL8</accession>
<dbReference type="PANTHER" id="PTHR43822:SF9">
    <property type="entry name" value="3-ISOPROPYLMALATE DEHYDRATASE"/>
    <property type="match status" value="1"/>
</dbReference>
<dbReference type="PROSITE" id="PS00450">
    <property type="entry name" value="ACONITASE_1"/>
    <property type="match status" value="1"/>
</dbReference>
<evidence type="ECO:0000256" key="1">
    <source>
        <dbReference type="ARBA" id="ARBA00000491"/>
    </source>
</evidence>
<comment type="caution">
    <text evidence="14">The sequence shown here is derived from an EMBL/GenBank/DDBJ whole genome shotgun (WGS) entry which is preliminary data.</text>
</comment>
<dbReference type="GO" id="GO:0009098">
    <property type="term" value="P:L-leucine biosynthetic process"/>
    <property type="evidence" value="ECO:0007669"/>
    <property type="project" value="UniProtKB-UniRule"/>
</dbReference>
<dbReference type="NCBIfam" id="NF009116">
    <property type="entry name" value="PRK12466.1"/>
    <property type="match status" value="1"/>
</dbReference>
<dbReference type="InterPro" id="IPR001030">
    <property type="entry name" value="Acoase/IPM_deHydtase_lsu_aba"/>
</dbReference>
<dbReference type="PRINTS" id="PR00415">
    <property type="entry name" value="ACONITASE"/>
</dbReference>
<dbReference type="InterPro" id="IPR018136">
    <property type="entry name" value="Aconitase_4Fe-4S_BS"/>
</dbReference>
<protein>
    <recommendedName>
        <fullName evidence="12">3-isopropylmalate dehydratase large subunit</fullName>
        <ecNumber evidence="12">4.2.1.33</ecNumber>
    </recommendedName>
    <alternativeName>
        <fullName evidence="12">Alpha-IPM isomerase</fullName>
        <shortName evidence="12">IPMI</shortName>
    </alternativeName>
    <alternativeName>
        <fullName evidence="12">Isopropylmalate isomerase</fullName>
    </alternativeName>
</protein>
<evidence type="ECO:0000259" key="13">
    <source>
        <dbReference type="Pfam" id="PF00330"/>
    </source>
</evidence>
<comment type="function">
    <text evidence="2 12">Catalyzes the isomerization between 2-isopropylmalate and 3-isopropylmalate, via the formation of 2-isopropylmaleate.</text>
</comment>
<dbReference type="OrthoDB" id="9802769at2"/>
<evidence type="ECO:0000256" key="4">
    <source>
        <dbReference type="ARBA" id="ARBA00022430"/>
    </source>
</evidence>
<comment type="pathway">
    <text evidence="3 12">Amino-acid biosynthesis; L-leucine biosynthesis; L-leucine from 3-methyl-2-oxobutanoate: step 2/4.</text>
</comment>
<dbReference type="NCBIfam" id="NF004016">
    <property type="entry name" value="PRK05478.1"/>
    <property type="match status" value="1"/>
</dbReference>
<comment type="cofactor">
    <cofactor evidence="12">
        <name>[4Fe-4S] cluster</name>
        <dbReference type="ChEBI" id="CHEBI:49883"/>
    </cofactor>
    <text evidence="12">Binds 1 [4Fe-4S] cluster per subunit.</text>
</comment>
<comment type="similarity">
    <text evidence="12">Belongs to the aconitase/IPM isomerase family. LeuC type 1 subfamily.</text>
</comment>
<evidence type="ECO:0000313" key="14">
    <source>
        <dbReference type="EMBL" id="PZX19378.1"/>
    </source>
</evidence>
<reference evidence="14 15" key="1">
    <citation type="submission" date="2018-06" db="EMBL/GenBank/DDBJ databases">
        <title>Genomic Encyclopedia of Archaeal and Bacterial Type Strains, Phase II (KMG-II): from individual species to whole genera.</title>
        <authorList>
            <person name="Goeker M."/>
        </authorList>
    </citation>
    <scope>NUCLEOTIDE SEQUENCE [LARGE SCALE GENOMIC DNA]</scope>
    <source>
        <strain evidence="14 15">DSM 6779</strain>
    </source>
</reference>
<dbReference type="SUPFAM" id="SSF53732">
    <property type="entry name" value="Aconitase iron-sulfur domain"/>
    <property type="match status" value="1"/>
</dbReference>
<evidence type="ECO:0000256" key="7">
    <source>
        <dbReference type="ARBA" id="ARBA00022723"/>
    </source>
</evidence>
<dbReference type="UniPathway" id="UPA00048">
    <property type="reaction ID" value="UER00071"/>
</dbReference>
<evidence type="ECO:0000256" key="11">
    <source>
        <dbReference type="ARBA" id="ARBA00023304"/>
    </source>
</evidence>
<dbReference type="CDD" id="cd01583">
    <property type="entry name" value="IPMI"/>
    <property type="match status" value="1"/>
</dbReference>
<dbReference type="InterPro" id="IPR050067">
    <property type="entry name" value="IPM_dehydratase_rel_enz"/>
</dbReference>
<keyword evidence="9 12" id="KW-0411">Iron-sulfur</keyword>
<dbReference type="InterPro" id="IPR036008">
    <property type="entry name" value="Aconitase_4Fe-4S_dom"/>
</dbReference>
<organism evidence="14 15">
    <name type="scientific">Breznakibacter xylanolyticus</name>
    <dbReference type="NCBI Taxonomy" id="990"/>
    <lineage>
        <taxon>Bacteria</taxon>
        <taxon>Pseudomonadati</taxon>
        <taxon>Bacteroidota</taxon>
        <taxon>Bacteroidia</taxon>
        <taxon>Marinilabiliales</taxon>
        <taxon>Marinilabiliaceae</taxon>
        <taxon>Breznakibacter</taxon>
    </lineage>
</organism>
<dbReference type="PANTHER" id="PTHR43822">
    <property type="entry name" value="HOMOACONITASE, MITOCHONDRIAL-RELATED"/>
    <property type="match status" value="1"/>
</dbReference>
<comment type="subunit">
    <text evidence="12">Heterodimer of LeuC and LeuD.</text>
</comment>
<keyword evidence="6 12" id="KW-0028">Amino-acid biosynthesis</keyword>
<dbReference type="InterPro" id="IPR033941">
    <property type="entry name" value="IPMI_cat"/>
</dbReference>
<evidence type="ECO:0000256" key="5">
    <source>
        <dbReference type="ARBA" id="ARBA00022485"/>
    </source>
</evidence>
<evidence type="ECO:0000256" key="2">
    <source>
        <dbReference type="ARBA" id="ARBA00002695"/>
    </source>
</evidence>
<feature type="domain" description="Aconitase/3-isopropylmalate dehydratase large subunit alpha/beta/alpha" evidence="13">
    <location>
        <begin position="8"/>
        <end position="457"/>
    </location>
</feature>
<keyword evidence="10 12" id="KW-0456">Lyase</keyword>
<evidence type="ECO:0000256" key="12">
    <source>
        <dbReference type="HAMAP-Rule" id="MF_01026"/>
    </source>
</evidence>
<keyword evidence="7 12" id="KW-0479">Metal-binding</keyword>
<keyword evidence="4 12" id="KW-0432">Leucine biosynthesis</keyword>
<dbReference type="Pfam" id="PF00330">
    <property type="entry name" value="Aconitase"/>
    <property type="match status" value="1"/>
</dbReference>
<dbReference type="HAMAP" id="MF_01026">
    <property type="entry name" value="LeuC_type1"/>
    <property type="match status" value="1"/>
</dbReference>
<evidence type="ECO:0000256" key="8">
    <source>
        <dbReference type="ARBA" id="ARBA00023004"/>
    </source>
</evidence>
<dbReference type="EC" id="4.2.1.33" evidence="12"/>
<evidence type="ECO:0000256" key="3">
    <source>
        <dbReference type="ARBA" id="ARBA00004729"/>
    </source>
</evidence>
<dbReference type="NCBIfam" id="TIGR00170">
    <property type="entry name" value="leuC"/>
    <property type="match status" value="1"/>
</dbReference>
<evidence type="ECO:0000256" key="6">
    <source>
        <dbReference type="ARBA" id="ARBA00022605"/>
    </source>
</evidence>
<feature type="binding site" evidence="12">
    <location>
        <position position="407"/>
    </location>
    <ligand>
        <name>[4Fe-4S] cluster</name>
        <dbReference type="ChEBI" id="CHEBI:49883"/>
    </ligand>
</feature>
<evidence type="ECO:0000256" key="10">
    <source>
        <dbReference type="ARBA" id="ARBA00023239"/>
    </source>
</evidence>
<comment type="catalytic activity">
    <reaction evidence="1 12">
        <text>(2R,3S)-3-isopropylmalate = (2S)-2-isopropylmalate</text>
        <dbReference type="Rhea" id="RHEA:32287"/>
        <dbReference type="ChEBI" id="CHEBI:1178"/>
        <dbReference type="ChEBI" id="CHEBI:35121"/>
        <dbReference type="EC" id="4.2.1.33"/>
    </reaction>
</comment>
<dbReference type="Gene3D" id="3.30.499.10">
    <property type="entry name" value="Aconitase, domain 3"/>
    <property type="match status" value="2"/>
</dbReference>
<sequence length="466" mass="50312">MAGKTLFDKIWDAHVVKSVEDGPSVVYIDRHFVHEVTSPQAFAGVRARGIKVFRPNQTFATPDHNIPTLEQHLPIREELSRHQVQTLAKNCEEFGVTQFGLGHPYNGIVHVVGPELGITQPGMTIVCGDSHTSTHGAFGAIAFGIGTSEVEMVLSTQCIMQPKPKKMRINVEGQLGKGVTSKDIALYIIAQLTTGGGTGYFVEFAGSAIRSLSMEARMTLCNMSIELGARGGMIAADEVTIEYVKGREYAPKGADWDKAVAYWRTLHSDADAVFDKEYTYKAEDIEPMITYGTNPGMGAGITANIPTLDSIEPASHITFNKSMDYMGFAPGDQLIGKKVDYVFVGSCTNGRIEDLRMFAEAVKGKKKAANVVAWIVPGSRQVEKQAKEEGIEKILNEAGFEFRQPGCSACLAMNDDKVPAGMVAVSTSNRNFEGRQGPGSRTMLASPLTAAAAAITGVITDPRTII</sequence>
<keyword evidence="11 12" id="KW-0100">Branched-chain amino acid biosynthesis</keyword>
<dbReference type="GO" id="GO:0003861">
    <property type="term" value="F:3-isopropylmalate dehydratase activity"/>
    <property type="evidence" value="ECO:0007669"/>
    <property type="project" value="UniProtKB-UniRule"/>
</dbReference>
<dbReference type="EMBL" id="QKZK01000004">
    <property type="protein sequence ID" value="PZX19378.1"/>
    <property type="molecule type" value="Genomic_DNA"/>
</dbReference>
<dbReference type="Proteomes" id="UP000249239">
    <property type="component" value="Unassembled WGS sequence"/>
</dbReference>
<dbReference type="RefSeq" id="WP_111444368.1">
    <property type="nucleotide sequence ID" value="NZ_QKZK01000004.1"/>
</dbReference>
<dbReference type="GO" id="GO:0051539">
    <property type="term" value="F:4 iron, 4 sulfur cluster binding"/>
    <property type="evidence" value="ECO:0007669"/>
    <property type="project" value="UniProtKB-KW"/>
</dbReference>
<gene>
    <name evidence="12" type="primary">leuC</name>
    <name evidence="14" type="ORF">LX69_00645</name>
</gene>
<dbReference type="AlphaFoldDB" id="A0A2W7NGL8"/>
<keyword evidence="5 12" id="KW-0004">4Fe-4S</keyword>
<proteinExistence type="inferred from homology"/>
<keyword evidence="8 12" id="KW-0408">Iron</keyword>
<dbReference type="InterPro" id="IPR004430">
    <property type="entry name" value="3-IsopropMal_deHydase_lsu"/>
</dbReference>
<dbReference type="InterPro" id="IPR015931">
    <property type="entry name" value="Acnase/IPM_dHydase_lsu_aba_1/3"/>
</dbReference>
<dbReference type="GO" id="GO:0046872">
    <property type="term" value="F:metal ion binding"/>
    <property type="evidence" value="ECO:0007669"/>
    <property type="project" value="UniProtKB-KW"/>
</dbReference>
<name>A0A2W7NGL8_9BACT</name>
<feature type="binding site" evidence="12">
    <location>
        <position position="347"/>
    </location>
    <ligand>
        <name>[4Fe-4S] cluster</name>
        <dbReference type="ChEBI" id="CHEBI:49883"/>
    </ligand>
</feature>
<evidence type="ECO:0000256" key="9">
    <source>
        <dbReference type="ARBA" id="ARBA00023014"/>
    </source>
</evidence>